<evidence type="ECO:0000256" key="2">
    <source>
        <dbReference type="ARBA" id="ARBA00023125"/>
    </source>
</evidence>
<dbReference type="GO" id="GO:0003700">
    <property type="term" value="F:DNA-binding transcription factor activity"/>
    <property type="evidence" value="ECO:0007669"/>
    <property type="project" value="InterPro"/>
</dbReference>
<dbReference type="Pfam" id="PF07729">
    <property type="entry name" value="FCD"/>
    <property type="match status" value="1"/>
</dbReference>
<dbReference type="InterPro" id="IPR000524">
    <property type="entry name" value="Tscrpt_reg_HTH_GntR"/>
</dbReference>
<proteinExistence type="predicted"/>
<keyword evidence="2" id="KW-0238">DNA-binding</keyword>
<dbReference type="Gene3D" id="1.20.120.530">
    <property type="entry name" value="GntR ligand-binding domain-like"/>
    <property type="match status" value="1"/>
</dbReference>
<dbReference type="PROSITE" id="PS50949">
    <property type="entry name" value="HTH_GNTR"/>
    <property type="match status" value="1"/>
</dbReference>
<dbReference type="SMART" id="SM00895">
    <property type="entry name" value="FCD"/>
    <property type="match status" value="1"/>
</dbReference>
<dbReference type="GO" id="GO:0003677">
    <property type="term" value="F:DNA binding"/>
    <property type="evidence" value="ECO:0007669"/>
    <property type="project" value="UniProtKB-KW"/>
</dbReference>
<dbReference type="PANTHER" id="PTHR43537:SF5">
    <property type="entry name" value="UXU OPERON TRANSCRIPTIONAL REGULATOR"/>
    <property type="match status" value="1"/>
</dbReference>
<sequence>MNDEKPAIMPLAPVSRVRQVADALVDYVSRSGLMPGDRIPAERELMAALGVGRSTIREVIRHFQSLGVMETRKGSGTFLLKPISSATIHMPLSLNAVNLRDALLQTLEVRRGIEAEAAMAAARRRTAADLKIIEEKLDAMERVHLSKGTSGPEDLELHLAIYDATHNPLFRQLLEQMREAFEKFWAEPFDRPDFARRSFPYHRTLFNAIVAQDTEAARRETLKILDVVEEDIKEMSK</sequence>
<evidence type="ECO:0000313" key="6">
    <source>
        <dbReference type="Proteomes" id="UP000596083"/>
    </source>
</evidence>
<gene>
    <name evidence="5" type="ORF">JET14_17060</name>
</gene>
<organism evidence="5 6">
    <name type="scientific">Martelella lutilitoris</name>
    <dbReference type="NCBI Taxonomy" id="2583532"/>
    <lineage>
        <taxon>Bacteria</taxon>
        <taxon>Pseudomonadati</taxon>
        <taxon>Pseudomonadota</taxon>
        <taxon>Alphaproteobacteria</taxon>
        <taxon>Hyphomicrobiales</taxon>
        <taxon>Aurantimonadaceae</taxon>
        <taxon>Martelella</taxon>
    </lineage>
</organism>
<dbReference type="Gene3D" id="1.10.10.10">
    <property type="entry name" value="Winged helix-like DNA-binding domain superfamily/Winged helix DNA-binding domain"/>
    <property type="match status" value="1"/>
</dbReference>
<evidence type="ECO:0000259" key="4">
    <source>
        <dbReference type="PROSITE" id="PS50949"/>
    </source>
</evidence>
<dbReference type="CDD" id="cd07377">
    <property type="entry name" value="WHTH_GntR"/>
    <property type="match status" value="1"/>
</dbReference>
<feature type="domain" description="HTH gntR-type" evidence="4">
    <location>
        <begin position="14"/>
        <end position="82"/>
    </location>
</feature>
<reference evidence="5 6" key="1">
    <citation type="submission" date="2020-12" db="EMBL/GenBank/DDBJ databases">
        <authorList>
            <person name="Zheng R.K."/>
            <person name="Sun C.M."/>
        </authorList>
    </citation>
    <scope>NUCLEOTIDE SEQUENCE [LARGE SCALE GENOMIC DNA]</scope>
    <source>
        <strain evidence="5 6">ZRK001</strain>
    </source>
</reference>
<dbReference type="Pfam" id="PF00392">
    <property type="entry name" value="GntR"/>
    <property type="match status" value="1"/>
</dbReference>
<dbReference type="PANTHER" id="PTHR43537">
    <property type="entry name" value="TRANSCRIPTIONAL REGULATOR, GNTR FAMILY"/>
    <property type="match status" value="1"/>
</dbReference>
<dbReference type="KEGG" id="mlut:JET14_17060"/>
<evidence type="ECO:0000256" key="3">
    <source>
        <dbReference type="ARBA" id="ARBA00023163"/>
    </source>
</evidence>
<dbReference type="InterPro" id="IPR008920">
    <property type="entry name" value="TF_FadR/GntR_C"/>
</dbReference>
<evidence type="ECO:0000256" key="1">
    <source>
        <dbReference type="ARBA" id="ARBA00023015"/>
    </source>
</evidence>
<dbReference type="SUPFAM" id="SSF46785">
    <property type="entry name" value="Winged helix' DNA-binding domain"/>
    <property type="match status" value="1"/>
</dbReference>
<dbReference type="InterPro" id="IPR011711">
    <property type="entry name" value="GntR_C"/>
</dbReference>
<dbReference type="InterPro" id="IPR036388">
    <property type="entry name" value="WH-like_DNA-bd_sf"/>
</dbReference>
<dbReference type="Proteomes" id="UP000596083">
    <property type="component" value="Chromosome"/>
</dbReference>
<dbReference type="PRINTS" id="PR00035">
    <property type="entry name" value="HTHGNTR"/>
</dbReference>
<keyword evidence="1" id="KW-0805">Transcription regulation</keyword>
<name>A0A7T7HIS5_9HYPH</name>
<dbReference type="RefSeq" id="WP_200335052.1">
    <property type="nucleotide sequence ID" value="NZ_CP066786.1"/>
</dbReference>
<dbReference type="AlphaFoldDB" id="A0A7T7HIS5"/>
<dbReference type="InterPro" id="IPR036390">
    <property type="entry name" value="WH_DNA-bd_sf"/>
</dbReference>
<dbReference type="SUPFAM" id="SSF48008">
    <property type="entry name" value="GntR ligand-binding domain-like"/>
    <property type="match status" value="1"/>
</dbReference>
<dbReference type="EMBL" id="CP066786">
    <property type="protein sequence ID" value="QQM29978.1"/>
    <property type="molecule type" value="Genomic_DNA"/>
</dbReference>
<keyword evidence="3" id="KW-0804">Transcription</keyword>
<protein>
    <submittedName>
        <fullName evidence="5">FadR family transcriptional regulator</fullName>
    </submittedName>
</protein>
<evidence type="ECO:0000313" key="5">
    <source>
        <dbReference type="EMBL" id="QQM29978.1"/>
    </source>
</evidence>
<dbReference type="SMART" id="SM00345">
    <property type="entry name" value="HTH_GNTR"/>
    <property type="match status" value="1"/>
</dbReference>
<accession>A0A7T7HIS5</accession>